<comment type="caution">
    <text evidence="1">The sequence shown here is derived from an EMBL/GenBank/DDBJ whole genome shotgun (WGS) entry which is preliminary data.</text>
</comment>
<evidence type="ECO:0000313" key="2">
    <source>
        <dbReference type="Proteomes" id="UP001303046"/>
    </source>
</evidence>
<sequence>MFYLETSIIRMTSATTEPIDSASCDDFDYVGVIFVLARSQARDSRPSDAFYSQDGASLTSSVLLVVLCFTFAVSPPISKPRELVPM</sequence>
<evidence type="ECO:0000313" key="1">
    <source>
        <dbReference type="EMBL" id="KAK6741474.1"/>
    </source>
</evidence>
<organism evidence="1 2">
    <name type="scientific">Necator americanus</name>
    <name type="common">Human hookworm</name>
    <dbReference type="NCBI Taxonomy" id="51031"/>
    <lineage>
        <taxon>Eukaryota</taxon>
        <taxon>Metazoa</taxon>
        <taxon>Ecdysozoa</taxon>
        <taxon>Nematoda</taxon>
        <taxon>Chromadorea</taxon>
        <taxon>Rhabditida</taxon>
        <taxon>Rhabditina</taxon>
        <taxon>Rhabditomorpha</taxon>
        <taxon>Strongyloidea</taxon>
        <taxon>Ancylostomatidae</taxon>
        <taxon>Bunostominae</taxon>
        <taxon>Necator</taxon>
    </lineage>
</organism>
<proteinExistence type="predicted"/>
<protein>
    <submittedName>
        <fullName evidence="1">Uncharacterized protein</fullName>
    </submittedName>
</protein>
<dbReference type="EMBL" id="JAVFWL010000003">
    <property type="protein sequence ID" value="KAK6741474.1"/>
    <property type="molecule type" value="Genomic_DNA"/>
</dbReference>
<name>A0ABR1CT16_NECAM</name>
<reference evidence="1 2" key="1">
    <citation type="submission" date="2023-08" db="EMBL/GenBank/DDBJ databases">
        <title>A Necator americanus chromosomal reference genome.</title>
        <authorList>
            <person name="Ilik V."/>
            <person name="Petrzelkova K.J."/>
            <person name="Pardy F."/>
            <person name="Fuh T."/>
            <person name="Niatou-Singa F.S."/>
            <person name="Gouil Q."/>
            <person name="Baker L."/>
            <person name="Ritchie M.E."/>
            <person name="Jex A.R."/>
            <person name="Gazzola D."/>
            <person name="Li H."/>
            <person name="Toshio Fujiwara R."/>
            <person name="Zhan B."/>
            <person name="Aroian R.V."/>
            <person name="Pafco B."/>
            <person name="Schwarz E.M."/>
        </authorList>
    </citation>
    <scope>NUCLEOTIDE SEQUENCE [LARGE SCALE GENOMIC DNA]</scope>
    <source>
        <strain evidence="1 2">Aroian</strain>
        <tissue evidence="1">Whole animal</tissue>
    </source>
</reference>
<dbReference type="Proteomes" id="UP001303046">
    <property type="component" value="Unassembled WGS sequence"/>
</dbReference>
<accession>A0ABR1CT16</accession>
<keyword evidence="2" id="KW-1185">Reference proteome</keyword>
<gene>
    <name evidence="1" type="primary">Necator_chrIII.g10137</name>
    <name evidence="1" type="ORF">RB195_009372</name>
</gene>